<evidence type="ECO:0000313" key="2">
    <source>
        <dbReference type="Proteomes" id="UP000274694"/>
    </source>
</evidence>
<evidence type="ECO:0008006" key="3">
    <source>
        <dbReference type="Google" id="ProtNLM"/>
    </source>
</evidence>
<dbReference type="EMBL" id="QGTA01000338">
    <property type="protein sequence ID" value="RQW84977.1"/>
    <property type="molecule type" value="Genomic_DNA"/>
</dbReference>
<evidence type="ECO:0000313" key="1">
    <source>
        <dbReference type="EMBL" id="RQW84977.1"/>
    </source>
</evidence>
<keyword evidence="2" id="KW-1185">Reference proteome</keyword>
<proteinExistence type="predicted"/>
<organism evidence="1 2">
    <name type="scientific">Micromonospora chalcea</name>
    <dbReference type="NCBI Taxonomy" id="1874"/>
    <lineage>
        <taxon>Bacteria</taxon>
        <taxon>Bacillati</taxon>
        <taxon>Actinomycetota</taxon>
        <taxon>Actinomycetes</taxon>
        <taxon>Micromonosporales</taxon>
        <taxon>Micromonosporaceae</taxon>
        <taxon>Micromonospora</taxon>
    </lineage>
</organism>
<comment type="caution">
    <text evidence="1">The sequence shown here is derived from an EMBL/GenBank/DDBJ whole genome shotgun (WGS) entry which is preliminary data.</text>
</comment>
<dbReference type="Proteomes" id="UP000274694">
    <property type="component" value="Unassembled WGS sequence"/>
</dbReference>
<name>A0ABX9XU54_MICCH</name>
<accession>A0ABX9XU54</accession>
<protein>
    <recommendedName>
        <fullName evidence="3">Peptidase M23</fullName>
    </recommendedName>
</protein>
<reference evidence="1 2" key="1">
    <citation type="submission" date="2018-05" db="EMBL/GenBank/DDBJ databases">
        <title>Micromonospora from Atacama Desert.</title>
        <authorList>
            <person name="Carro L."/>
            <person name="Goodfellow M."/>
            <person name="Klenk H.-P."/>
        </authorList>
    </citation>
    <scope>NUCLEOTIDE SEQUENCE [LARGE SCALE GENOMIC DNA]</scope>
    <source>
        <strain evidence="1 2">LB41</strain>
    </source>
</reference>
<gene>
    <name evidence="1" type="ORF">DLJ60_31220</name>
</gene>
<sequence>MTWTAASALPGISGMTDTAGSLCPPYRRNPNTYPAVVPRGALIPERVVTIERATIVKQHFTRWLPAIAKTAVAKTAVAKTVAVAKNRRAVLSVAGVAVLGGLAVGPTAVAAPVTSGPHAGAKAAIDLATGKQTSTEAVKPGQTTGLDKLPTRADRPAKEKLVPHGVEGAQSRIPLDDAQLANAKAIVEAAKETGVGERGAVIGVATSLQESKLYNLGHLGAYNDHDSEGLFQQRPSSGWGTSEQITDPEYSSKAFFNALKNVGGWHELPLTTAAQTVQVSAYPYAYAQWEEQAADIVQQVW</sequence>